<dbReference type="InterPro" id="IPR017871">
    <property type="entry name" value="ABC_transporter-like_CS"/>
</dbReference>
<evidence type="ECO:0000313" key="13">
    <source>
        <dbReference type="Proteomes" id="UP000322080"/>
    </source>
</evidence>
<dbReference type="PANTHER" id="PTHR43514">
    <property type="entry name" value="ABC TRANSPORTER I FAMILY MEMBER 10"/>
    <property type="match status" value="1"/>
</dbReference>
<dbReference type="SUPFAM" id="SSF50331">
    <property type="entry name" value="MOP-like"/>
    <property type="match status" value="1"/>
</dbReference>
<dbReference type="AlphaFoldDB" id="A0A5D0RLE0"/>
<dbReference type="GO" id="GO:0015098">
    <property type="term" value="F:molybdate ion transmembrane transporter activity"/>
    <property type="evidence" value="ECO:0007669"/>
    <property type="project" value="InterPro"/>
</dbReference>
<sequence length="363" mass="37813">MSLEVALRHRLAGLALDVAFDAPAGVTSLFGRSGAGKTTVINAVAGLFRPDHARIVAGGEVLADSDAGIWLPPHRRRVGYVFQEGRLFPHLDVRRNLDYGRRASGAPQDAAGFDRVVGMLGIGGLLDRRPARLSGGEKQRVAIGRALLMQPRLLLLDEPLAALDEPRKAEILPFLERIRDEASVPILHVSHSAAEVARLATTVVMIDAGRVIASGPASVVLSDPSLAPTGVRAVGAVLSARVVAHHDDGLSEIDAGGVPLMLPRVAQAPGTALRIRIAAHDVILSREVPVGLSALNTLAGTIEAIHTGEGPGAIVSVATPAGHLLARLTRRSVTRLGLAPGQRCHAILKSVAIAPEDVGTGPA</sequence>
<dbReference type="EMBL" id="VSIY01000004">
    <property type="protein sequence ID" value="TYB81939.1"/>
    <property type="molecule type" value="Genomic_DNA"/>
</dbReference>
<dbReference type="InterPro" id="IPR004606">
    <property type="entry name" value="Mop_domain"/>
</dbReference>
<evidence type="ECO:0000256" key="1">
    <source>
        <dbReference type="ARBA" id="ARBA00022448"/>
    </source>
</evidence>
<feature type="domain" description="Mop" evidence="11">
    <location>
        <begin position="291"/>
        <end position="357"/>
    </location>
</feature>
<evidence type="ECO:0000313" key="12">
    <source>
        <dbReference type="EMBL" id="TYB81939.1"/>
    </source>
</evidence>
<evidence type="ECO:0000256" key="7">
    <source>
        <dbReference type="ARBA" id="ARBA00022967"/>
    </source>
</evidence>
<keyword evidence="8" id="KW-0472">Membrane</keyword>
<proteinExistence type="predicted"/>
<keyword evidence="7" id="KW-1278">Translocase</keyword>
<dbReference type="InterPro" id="IPR008995">
    <property type="entry name" value="Mo/tungstate-bd_C_term_dom"/>
</dbReference>
<keyword evidence="2" id="KW-1003">Cell membrane</keyword>
<evidence type="ECO:0000259" key="10">
    <source>
        <dbReference type="PROSITE" id="PS50893"/>
    </source>
</evidence>
<feature type="domain" description="ABC transporter" evidence="10">
    <location>
        <begin position="1"/>
        <end position="233"/>
    </location>
</feature>
<keyword evidence="3 9" id="KW-0500">Molybdenum</keyword>
<evidence type="ECO:0000256" key="6">
    <source>
        <dbReference type="ARBA" id="ARBA00022840"/>
    </source>
</evidence>
<dbReference type="InterPro" id="IPR027417">
    <property type="entry name" value="P-loop_NTPase"/>
</dbReference>
<dbReference type="Gene3D" id="2.40.50.100">
    <property type="match status" value="1"/>
</dbReference>
<keyword evidence="13" id="KW-1185">Reference proteome</keyword>
<evidence type="ECO:0000256" key="3">
    <source>
        <dbReference type="ARBA" id="ARBA00022505"/>
    </source>
</evidence>
<evidence type="ECO:0000256" key="4">
    <source>
        <dbReference type="ARBA" id="ARBA00022519"/>
    </source>
</evidence>
<protein>
    <submittedName>
        <fullName evidence="12">Molybdenum ABC transporter ATP-binding protein</fullName>
    </submittedName>
</protein>
<dbReference type="Pfam" id="PF00005">
    <property type="entry name" value="ABC_tran"/>
    <property type="match status" value="1"/>
</dbReference>
<evidence type="ECO:0000256" key="2">
    <source>
        <dbReference type="ARBA" id="ARBA00022475"/>
    </source>
</evidence>
<evidence type="ECO:0000256" key="9">
    <source>
        <dbReference type="PROSITE-ProRule" id="PRU01213"/>
    </source>
</evidence>
<dbReference type="InterPro" id="IPR005116">
    <property type="entry name" value="Transp-assoc_OB_typ1"/>
</dbReference>
<dbReference type="SUPFAM" id="SSF52540">
    <property type="entry name" value="P-loop containing nucleoside triphosphate hydrolases"/>
    <property type="match status" value="1"/>
</dbReference>
<dbReference type="InterPro" id="IPR011868">
    <property type="entry name" value="ModC_ABC_ATP-bd"/>
</dbReference>
<dbReference type="RefSeq" id="WP_148376519.1">
    <property type="nucleotide sequence ID" value="NZ_VSIY01000004.1"/>
</dbReference>
<dbReference type="GO" id="GO:0016887">
    <property type="term" value="F:ATP hydrolysis activity"/>
    <property type="evidence" value="ECO:0007669"/>
    <property type="project" value="InterPro"/>
</dbReference>
<keyword evidence="1" id="KW-0813">Transport</keyword>
<keyword evidence="6 12" id="KW-0067">ATP-binding</keyword>
<comment type="caution">
    <text evidence="12">The sequence shown here is derived from an EMBL/GenBank/DDBJ whole genome shotgun (WGS) entry which is preliminary data.</text>
</comment>
<dbReference type="Pfam" id="PF03459">
    <property type="entry name" value="TOBE"/>
    <property type="match status" value="1"/>
</dbReference>
<dbReference type="NCBIfam" id="TIGR02142">
    <property type="entry name" value="modC_ABC"/>
    <property type="match status" value="1"/>
</dbReference>
<dbReference type="Proteomes" id="UP000322080">
    <property type="component" value="Unassembled WGS sequence"/>
</dbReference>
<evidence type="ECO:0000259" key="11">
    <source>
        <dbReference type="PROSITE" id="PS51866"/>
    </source>
</evidence>
<gene>
    <name evidence="12" type="primary">modC</name>
    <name evidence="12" type="ORF">FVF75_04150</name>
</gene>
<dbReference type="GO" id="GO:0140359">
    <property type="term" value="F:ABC-type transporter activity"/>
    <property type="evidence" value="ECO:0007669"/>
    <property type="project" value="InterPro"/>
</dbReference>
<keyword evidence="4" id="KW-0997">Cell inner membrane</keyword>
<dbReference type="PROSITE" id="PS50893">
    <property type="entry name" value="ABC_TRANSPORTER_2"/>
    <property type="match status" value="1"/>
</dbReference>
<dbReference type="PANTHER" id="PTHR43514:SF4">
    <property type="entry name" value="ABC TRANSPORTER I FAMILY MEMBER 10"/>
    <property type="match status" value="1"/>
</dbReference>
<dbReference type="SMART" id="SM00382">
    <property type="entry name" value="AAA"/>
    <property type="match status" value="1"/>
</dbReference>
<evidence type="ECO:0000256" key="8">
    <source>
        <dbReference type="ARBA" id="ARBA00023136"/>
    </source>
</evidence>
<accession>A0A5D0RLE0</accession>
<organism evidence="12 13">
    <name type="scientific">Maritimibacter fusiformis</name>
    <dbReference type="NCBI Taxonomy" id="2603819"/>
    <lineage>
        <taxon>Bacteria</taxon>
        <taxon>Pseudomonadati</taxon>
        <taxon>Pseudomonadota</taxon>
        <taxon>Alphaproteobacteria</taxon>
        <taxon>Rhodobacterales</taxon>
        <taxon>Roseobacteraceae</taxon>
        <taxon>Maritimibacter</taxon>
    </lineage>
</organism>
<keyword evidence="5" id="KW-0547">Nucleotide-binding</keyword>
<dbReference type="InterPro" id="IPR050334">
    <property type="entry name" value="Molybdenum_import_ModC"/>
</dbReference>
<dbReference type="InterPro" id="IPR003593">
    <property type="entry name" value="AAA+_ATPase"/>
</dbReference>
<dbReference type="GO" id="GO:0005524">
    <property type="term" value="F:ATP binding"/>
    <property type="evidence" value="ECO:0007669"/>
    <property type="project" value="UniProtKB-KW"/>
</dbReference>
<name>A0A5D0RLE0_9RHOB</name>
<dbReference type="PROSITE" id="PS51866">
    <property type="entry name" value="MOP"/>
    <property type="match status" value="1"/>
</dbReference>
<dbReference type="InterPro" id="IPR003439">
    <property type="entry name" value="ABC_transporter-like_ATP-bd"/>
</dbReference>
<dbReference type="Gene3D" id="3.40.50.300">
    <property type="entry name" value="P-loop containing nucleotide triphosphate hydrolases"/>
    <property type="match status" value="1"/>
</dbReference>
<evidence type="ECO:0000256" key="5">
    <source>
        <dbReference type="ARBA" id="ARBA00022741"/>
    </source>
</evidence>
<dbReference type="PROSITE" id="PS00211">
    <property type="entry name" value="ABC_TRANSPORTER_1"/>
    <property type="match status" value="1"/>
</dbReference>
<reference evidence="12 13" key="1">
    <citation type="submission" date="2019-08" db="EMBL/GenBank/DDBJ databases">
        <title>Identification of a novel species of the genus Boseongicola.</title>
        <authorList>
            <person name="Zhang X.-Q."/>
        </authorList>
    </citation>
    <scope>NUCLEOTIDE SEQUENCE [LARGE SCALE GENOMIC DNA]</scope>
    <source>
        <strain evidence="12 13">HY14</strain>
    </source>
</reference>
<dbReference type="GO" id="GO:0016020">
    <property type="term" value="C:membrane"/>
    <property type="evidence" value="ECO:0007669"/>
    <property type="project" value="InterPro"/>
</dbReference>